<evidence type="ECO:0000256" key="5">
    <source>
        <dbReference type="ARBA" id="ARBA00022737"/>
    </source>
</evidence>
<dbReference type="SMART" id="SM00191">
    <property type="entry name" value="Int_alpha"/>
    <property type="match status" value="2"/>
</dbReference>
<dbReference type="InterPro" id="IPR028994">
    <property type="entry name" value="Integrin_alpha_N"/>
</dbReference>
<dbReference type="GO" id="GO:0033627">
    <property type="term" value="P:cell adhesion mediated by integrin"/>
    <property type="evidence" value="ECO:0007669"/>
    <property type="project" value="TreeGrafter"/>
</dbReference>
<evidence type="ECO:0000256" key="3">
    <source>
        <dbReference type="ARBA" id="ARBA00022692"/>
    </source>
</evidence>
<evidence type="ECO:0000256" key="11">
    <source>
        <dbReference type="ARBA" id="ARBA00023170"/>
    </source>
</evidence>
<dbReference type="Pfam" id="PF01839">
    <property type="entry name" value="FG-GAP"/>
    <property type="match status" value="1"/>
</dbReference>
<dbReference type="InterPro" id="IPR032695">
    <property type="entry name" value="Integrin_dom_sf"/>
</dbReference>
<feature type="domain" description="Integrin alpha first immunoglubulin-like" evidence="16">
    <location>
        <begin position="95"/>
        <end position="230"/>
    </location>
</feature>
<dbReference type="GO" id="GO:0007229">
    <property type="term" value="P:integrin-mediated signaling pathway"/>
    <property type="evidence" value="ECO:0007669"/>
    <property type="project" value="UniProtKB-KW"/>
</dbReference>
<feature type="region of interest" description="Disordered" evidence="15">
    <location>
        <begin position="819"/>
        <end position="841"/>
    </location>
</feature>
<evidence type="ECO:0000256" key="15">
    <source>
        <dbReference type="SAM" id="MobiDB-lite"/>
    </source>
</evidence>
<keyword evidence="3 14" id="KW-0812">Transmembrane</keyword>
<dbReference type="GO" id="GO:0007157">
    <property type="term" value="P:heterophilic cell-cell adhesion via plasma membrane cell adhesion molecules"/>
    <property type="evidence" value="ECO:0007669"/>
    <property type="project" value="UniProtKB-ARBA"/>
</dbReference>
<evidence type="ECO:0000259" key="18">
    <source>
        <dbReference type="Pfam" id="PF20806"/>
    </source>
</evidence>
<dbReference type="Gene3D" id="2.60.40.1510">
    <property type="entry name" value="ntegrin, alpha v. Chain A, domain 3"/>
    <property type="match status" value="1"/>
</dbReference>
<dbReference type="PRINTS" id="PR01185">
    <property type="entry name" value="INTEGRINA"/>
</dbReference>
<dbReference type="Pfam" id="PF20805">
    <property type="entry name" value="Integrin_A_Ig_2"/>
    <property type="match status" value="1"/>
</dbReference>
<feature type="repeat" description="FG-GAP" evidence="13">
    <location>
        <begin position="48"/>
        <end position="110"/>
    </location>
</feature>
<feature type="domain" description="Integrin alpha third immunoglobulin-like" evidence="18">
    <location>
        <begin position="400"/>
        <end position="498"/>
    </location>
</feature>
<dbReference type="Pfam" id="PF20806">
    <property type="entry name" value="Integrin_A_Ig_3"/>
    <property type="match status" value="2"/>
</dbReference>
<dbReference type="EMBL" id="OA882702">
    <property type="protein sequence ID" value="CAD7276616.1"/>
    <property type="molecule type" value="Genomic_DNA"/>
</dbReference>
<evidence type="ECO:0000256" key="2">
    <source>
        <dbReference type="ARBA" id="ARBA00008054"/>
    </source>
</evidence>
<dbReference type="Gene3D" id="2.60.40.1460">
    <property type="entry name" value="Integrin domains. Chain A, domain 2"/>
    <property type="match status" value="1"/>
</dbReference>
<comment type="subcellular location">
    <subcellularLocation>
        <location evidence="1 14">Membrane</location>
        <topology evidence="1 14">Single-pass type I membrane protein</topology>
    </subcellularLocation>
</comment>
<organism evidence="19">
    <name type="scientific">Notodromas monacha</name>
    <dbReference type="NCBI Taxonomy" id="399045"/>
    <lineage>
        <taxon>Eukaryota</taxon>
        <taxon>Metazoa</taxon>
        <taxon>Ecdysozoa</taxon>
        <taxon>Arthropoda</taxon>
        <taxon>Crustacea</taxon>
        <taxon>Oligostraca</taxon>
        <taxon>Ostracoda</taxon>
        <taxon>Podocopa</taxon>
        <taxon>Podocopida</taxon>
        <taxon>Cypridocopina</taxon>
        <taxon>Cypridoidea</taxon>
        <taxon>Cyprididae</taxon>
        <taxon>Notodromas</taxon>
    </lineage>
</organism>
<keyword evidence="7 14" id="KW-1133">Transmembrane helix</keyword>
<dbReference type="InterPro" id="IPR013519">
    <property type="entry name" value="Int_alpha_beta-p"/>
</dbReference>
<dbReference type="SUPFAM" id="SSF69318">
    <property type="entry name" value="Integrin alpha N-terminal domain"/>
    <property type="match status" value="1"/>
</dbReference>
<dbReference type="Pfam" id="PF00357">
    <property type="entry name" value="Integrin_alpha"/>
    <property type="match status" value="1"/>
</dbReference>
<feature type="region of interest" description="Disordered" evidence="15">
    <location>
        <begin position="540"/>
        <end position="656"/>
    </location>
</feature>
<dbReference type="EMBL" id="CAJPEX010000665">
    <property type="protein sequence ID" value="CAG0916768.1"/>
    <property type="molecule type" value="Genomic_DNA"/>
</dbReference>
<feature type="domain" description="Integrin alpha second immunoglobulin-like" evidence="17">
    <location>
        <begin position="246"/>
        <end position="386"/>
    </location>
</feature>
<evidence type="ECO:0000256" key="6">
    <source>
        <dbReference type="ARBA" id="ARBA00022889"/>
    </source>
</evidence>
<feature type="compositionally biased region" description="Low complexity" evidence="15">
    <location>
        <begin position="601"/>
        <end position="611"/>
    </location>
</feature>
<dbReference type="InterPro" id="IPR048286">
    <property type="entry name" value="Integrin_alpha_Ig-like_3"/>
</dbReference>
<dbReference type="GO" id="GO:0048513">
    <property type="term" value="P:animal organ development"/>
    <property type="evidence" value="ECO:0007669"/>
    <property type="project" value="UniProtKB-ARBA"/>
</dbReference>
<dbReference type="PANTHER" id="PTHR23220:SF133">
    <property type="entry name" value="INTEGRIN ALPHA-PS2"/>
    <property type="match status" value="1"/>
</dbReference>
<dbReference type="Gene3D" id="2.60.40.1530">
    <property type="entry name" value="ntegrin, alpha v. Chain A, domain 4"/>
    <property type="match status" value="1"/>
</dbReference>
<dbReference type="PROSITE" id="PS00242">
    <property type="entry name" value="INTEGRIN_ALPHA"/>
    <property type="match status" value="1"/>
</dbReference>
<comment type="similarity">
    <text evidence="2 14">Belongs to the integrin alpha chain family.</text>
</comment>
<keyword evidence="20" id="KW-1185">Reference proteome</keyword>
<evidence type="ECO:0000256" key="8">
    <source>
        <dbReference type="ARBA" id="ARBA00023037"/>
    </source>
</evidence>
<dbReference type="PROSITE" id="PS51470">
    <property type="entry name" value="FG_GAP"/>
    <property type="match status" value="2"/>
</dbReference>
<dbReference type="SUPFAM" id="SSF69179">
    <property type="entry name" value="Integrin domains"/>
    <property type="match status" value="3"/>
</dbReference>
<accession>A0A7R9BM96</accession>
<feature type="compositionally biased region" description="Basic and acidic residues" evidence="15">
    <location>
        <begin position="612"/>
        <end position="627"/>
    </location>
</feature>
<evidence type="ECO:0000256" key="14">
    <source>
        <dbReference type="RuleBase" id="RU003762"/>
    </source>
</evidence>
<evidence type="ECO:0000256" key="4">
    <source>
        <dbReference type="ARBA" id="ARBA00022729"/>
    </source>
</evidence>
<evidence type="ECO:0000313" key="19">
    <source>
        <dbReference type="EMBL" id="CAD7276616.1"/>
    </source>
</evidence>
<feature type="region of interest" description="Disordered" evidence="15">
    <location>
        <begin position="507"/>
        <end position="527"/>
    </location>
</feature>
<evidence type="ECO:0008006" key="21">
    <source>
        <dbReference type="Google" id="ProtNLM"/>
    </source>
</evidence>
<dbReference type="InterPro" id="IPR000413">
    <property type="entry name" value="Integrin_alpha"/>
</dbReference>
<sequence>MAIASLGDVDKDGYSDFAVGAPYDGEDGRGVVYIYLGSIDGVVKTASQTIAANTIAPGLETFGFSLSGGLDLDFNEYPDLLIGSYKSDSVAYLRARPVVNVSGGFFFEKPMKGIDLSNKSCQLKDGTQVSCLPYRLCLHYGGEGVNNQISLEVEYMLDSKKNAPRMFFINYEGRNKFRRTFTLIKGATDCDTGHAYIKDGIRDKLTPIVGTATFKLSELTPFMRGLRPIVGPVHSFEDAITIQRNCGGDDVCIPDLQLSAVLNRESYLVGSGDNIEMDVKVFNGGEDSFETTAFLTMPSGVNYVKIERLDTNHGIPVFCSPNLSQRIVKCDIGNPLPAYQQVRFNIIVHPQAIQGDRENLLKALEFMLTVNSTNPDDESFAADNMRKISVPLRVEAELLVSGVQEPETVTYNRSNYKKDSWKSEKEVGPQVVHRYIVENRGPSDINEAVAFIVWPTYASNGDYLLYLMEQPEVEGPGWCRKVKNVNPLNLELFKEKIQGNTEFLQEELDPTSTGSGVGSGEGLLPSSSDEHLLETEYYSGSSVKGNAGYGQGTSTSTDDSESSSNQHHFRHGSQQQHGGNEGHYDANAGVGNNHESTFHRSSSSSNIGTSDSGERVKTSSYYEEKVYRSSSSKTSSASKTSSSLSGGSKYHQAGSSHDDFYGASDDMWDPNGNALPRTKRQAPWMKDFRREAKDCGPTTSNCTIINCTIGPLGQADKFIVTLRARLWIHTLADLGYGDASISSKMVARVTSLPHGVDPSYMRFQATAVKSIINPGDEIFEAKPVPWWVYLLAALGGLLLLLLLIYGLYKCGFFKRKRPKHANGSGPGRMPLNGYDHNDTAL</sequence>
<evidence type="ECO:0000259" key="17">
    <source>
        <dbReference type="Pfam" id="PF20805"/>
    </source>
</evidence>
<dbReference type="InterPro" id="IPR018184">
    <property type="entry name" value="Integrin_alpha_C_CS"/>
</dbReference>
<dbReference type="InterPro" id="IPR013517">
    <property type="entry name" value="FG-GAP"/>
</dbReference>
<dbReference type="GO" id="GO:0008305">
    <property type="term" value="C:integrin complex"/>
    <property type="evidence" value="ECO:0007669"/>
    <property type="project" value="InterPro"/>
</dbReference>
<dbReference type="InterPro" id="IPR048285">
    <property type="entry name" value="Integrin_alpha_Ig-like_2"/>
</dbReference>
<dbReference type="OrthoDB" id="5317514at2759"/>
<evidence type="ECO:0000256" key="9">
    <source>
        <dbReference type="ARBA" id="ARBA00023136"/>
    </source>
</evidence>
<dbReference type="Pfam" id="PF08441">
    <property type="entry name" value="Integrin_A_Ig_1"/>
    <property type="match status" value="1"/>
</dbReference>
<evidence type="ECO:0000313" key="20">
    <source>
        <dbReference type="Proteomes" id="UP000678499"/>
    </source>
</evidence>
<dbReference type="AlphaFoldDB" id="A0A7R9BM96"/>
<dbReference type="GO" id="GO:0005178">
    <property type="term" value="F:integrin binding"/>
    <property type="evidence" value="ECO:0007669"/>
    <property type="project" value="TreeGrafter"/>
</dbReference>
<protein>
    <recommendedName>
        <fullName evidence="21">Integrin alpha-2 domain-containing protein</fullName>
    </recommendedName>
</protein>
<keyword evidence="10" id="KW-1015">Disulfide bond</keyword>
<keyword evidence="8 14" id="KW-0401">Integrin</keyword>
<keyword evidence="12" id="KW-0325">Glycoprotein</keyword>
<reference evidence="19" key="1">
    <citation type="submission" date="2020-11" db="EMBL/GenBank/DDBJ databases">
        <authorList>
            <person name="Tran Van P."/>
        </authorList>
    </citation>
    <scope>NUCLEOTIDE SEQUENCE</scope>
</reference>
<dbReference type="PANTHER" id="PTHR23220">
    <property type="entry name" value="INTEGRIN ALPHA"/>
    <property type="match status" value="1"/>
</dbReference>
<dbReference type="GO" id="GO:0007160">
    <property type="term" value="P:cell-matrix adhesion"/>
    <property type="evidence" value="ECO:0007669"/>
    <property type="project" value="TreeGrafter"/>
</dbReference>
<feature type="repeat" description="FG-GAP" evidence="13">
    <location>
        <begin position="1"/>
        <end position="44"/>
    </location>
</feature>
<evidence type="ECO:0000256" key="12">
    <source>
        <dbReference type="ARBA" id="ARBA00023180"/>
    </source>
</evidence>
<evidence type="ECO:0000259" key="16">
    <source>
        <dbReference type="Pfam" id="PF08441"/>
    </source>
</evidence>
<keyword evidence="11 14" id="KW-0675">Receptor</keyword>
<gene>
    <name evidence="19" type="ORF">NMOB1V02_LOCUS4371</name>
</gene>
<keyword evidence="6 14" id="KW-0130">Cell adhesion</keyword>
<keyword evidence="4" id="KW-0732">Signal</keyword>
<feature type="compositionally biased region" description="Low complexity" evidence="15">
    <location>
        <begin position="629"/>
        <end position="648"/>
    </location>
</feature>
<name>A0A7R9BM96_9CRUS</name>
<dbReference type="InterPro" id="IPR013649">
    <property type="entry name" value="Integrin_alpha_Ig-like_1"/>
</dbReference>
<evidence type="ECO:0000256" key="10">
    <source>
        <dbReference type="ARBA" id="ARBA00023157"/>
    </source>
</evidence>
<dbReference type="Proteomes" id="UP000678499">
    <property type="component" value="Unassembled WGS sequence"/>
</dbReference>
<evidence type="ECO:0000256" key="1">
    <source>
        <dbReference type="ARBA" id="ARBA00004479"/>
    </source>
</evidence>
<feature type="domain" description="Integrin alpha third immunoglobulin-like" evidence="18">
    <location>
        <begin position="694"/>
        <end position="773"/>
    </location>
</feature>
<evidence type="ECO:0000256" key="13">
    <source>
        <dbReference type="PROSITE-ProRule" id="PRU00803"/>
    </source>
</evidence>
<dbReference type="FunFam" id="1.20.5.930:FF:000001">
    <property type="entry name" value="Integrin subunit alpha V"/>
    <property type="match status" value="1"/>
</dbReference>
<evidence type="ECO:0000256" key="7">
    <source>
        <dbReference type="ARBA" id="ARBA00022989"/>
    </source>
</evidence>
<proteinExistence type="inferred from homology"/>
<dbReference type="Gene3D" id="2.130.10.130">
    <property type="entry name" value="Integrin alpha, N-terminal"/>
    <property type="match status" value="1"/>
</dbReference>
<dbReference type="Gene3D" id="1.20.5.930">
    <property type="entry name" value="Bicelle-embedded integrin alpha(iib) transmembrane segment"/>
    <property type="match status" value="1"/>
</dbReference>
<dbReference type="GO" id="GO:0009897">
    <property type="term" value="C:external side of plasma membrane"/>
    <property type="evidence" value="ECO:0007669"/>
    <property type="project" value="TreeGrafter"/>
</dbReference>
<keyword evidence="9 14" id="KW-0472">Membrane</keyword>
<keyword evidence="5" id="KW-0677">Repeat</keyword>
<feature type="transmembrane region" description="Helical" evidence="14">
    <location>
        <begin position="786"/>
        <end position="808"/>
    </location>
</feature>